<dbReference type="InterPro" id="IPR017328">
    <property type="entry name" value="Sirtuin_class_I"/>
</dbReference>
<evidence type="ECO:0000256" key="7">
    <source>
        <dbReference type="PIRSR" id="PIRSR037938-1"/>
    </source>
</evidence>
<dbReference type="InterPro" id="IPR029035">
    <property type="entry name" value="DHS-like_NAD/FAD-binding_dom"/>
</dbReference>
<feature type="binding site" evidence="9 10">
    <location>
        <position position="182"/>
    </location>
    <ligand>
        <name>Zn(2+)</name>
        <dbReference type="ChEBI" id="CHEBI:29105"/>
    </ligand>
</feature>
<sequence>MGVEHSIEQIDPTLPPRVLSGRNLKAVADYISSPSCQKIVFMVGAGISTAAGIPDFRTPQLGLYANLARLSLPYPEAVFDIIFFRENPLPFFTLAQELWPGKYHPTLTHVFMKLLSTHNKLSRVFTQNIDTLELAAGVPREKIIFAHGSFDTQSCIDCHAAFPKSEMEECVLSATVARCHGCGGLVKPDIVFFGEALPEEFFRAQVEVEEADLVIVMGSSLGVYPFAGLPQRAREEVPRVLLNMNKVGEFGSRLEDVVWLGECDDGVRELAEHLGWWEELESEWKRLRGWKEEKEVETKLDDEVLEKEVEKLTSEVEKSLQLVGNYKELVEGNLKEEKRNGATTDLEKESTPQPIELAKEKEPVVEGASRSEL</sequence>
<evidence type="ECO:0000256" key="3">
    <source>
        <dbReference type="ARBA" id="ARBA00022723"/>
    </source>
</evidence>
<feature type="binding site" evidence="9 10">
    <location>
        <position position="179"/>
    </location>
    <ligand>
        <name>Zn(2+)</name>
        <dbReference type="ChEBI" id="CHEBI:29105"/>
    </ligand>
</feature>
<comment type="similarity">
    <text evidence="1 6">Belongs to the sirtuin family. Class I subfamily.</text>
</comment>
<dbReference type="InterPro" id="IPR050134">
    <property type="entry name" value="NAD-dep_sirtuin_deacylases"/>
</dbReference>
<dbReference type="AlphaFoldDB" id="A0A4V6RHC5"/>
<feature type="binding site" evidence="8">
    <location>
        <begin position="45"/>
        <end position="49"/>
    </location>
    <ligand>
        <name>NAD(+)</name>
        <dbReference type="ChEBI" id="CHEBI:57540"/>
    </ligand>
</feature>
<dbReference type="EMBL" id="ML220139">
    <property type="protein sequence ID" value="TGZ78634.1"/>
    <property type="molecule type" value="Genomic_DNA"/>
</dbReference>
<dbReference type="InterPro" id="IPR026591">
    <property type="entry name" value="Sirtuin_cat_small_dom_sf"/>
</dbReference>
<comment type="cofactor">
    <cofactor evidence="9">
        <name>Zn(2+)</name>
        <dbReference type="ChEBI" id="CHEBI:29105"/>
    </cofactor>
    <text evidence="9">Binds 1 zinc ion per subunit.</text>
</comment>
<accession>A0A4V6RHC5</accession>
<dbReference type="GO" id="GO:0008270">
    <property type="term" value="F:zinc ion binding"/>
    <property type="evidence" value="ECO:0007669"/>
    <property type="project" value="UniProtKB-UniRule"/>
</dbReference>
<protein>
    <recommendedName>
        <fullName evidence="6">NAD-dependent protein deacetylase</fullName>
        <ecNumber evidence="6">2.3.1.286</ecNumber>
    </recommendedName>
</protein>
<evidence type="ECO:0000313" key="14">
    <source>
        <dbReference type="Proteomes" id="UP000298138"/>
    </source>
</evidence>
<keyword evidence="3 6" id="KW-0479">Metal-binding</keyword>
<dbReference type="InterPro" id="IPR026590">
    <property type="entry name" value="Ssirtuin_cat_dom"/>
</dbReference>
<evidence type="ECO:0000256" key="5">
    <source>
        <dbReference type="ARBA" id="ARBA00023027"/>
    </source>
</evidence>
<reference evidence="13 14" key="1">
    <citation type="submission" date="2019-04" db="EMBL/GenBank/DDBJ databases">
        <title>Comparative genomics and transcriptomics to analyze fruiting body development in filamentous ascomycetes.</title>
        <authorList>
            <consortium name="DOE Joint Genome Institute"/>
            <person name="Lutkenhaus R."/>
            <person name="Traeger S."/>
            <person name="Breuer J."/>
            <person name="Kuo A."/>
            <person name="Lipzen A."/>
            <person name="Pangilinan J."/>
            <person name="Dilworth D."/>
            <person name="Sandor L."/>
            <person name="Poggeler S."/>
            <person name="Barry K."/>
            <person name="Grigoriev I.V."/>
            <person name="Nowrousian M."/>
        </authorList>
    </citation>
    <scope>NUCLEOTIDE SEQUENCE [LARGE SCALE GENOMIC DNA]</scope>
    <source>
        <strain evidence="13 14">CBS 389.68</strain>
    </source>
</reference>
<dbReference type="Gene3D" id="3.40.50.1220">
    <property type="entry name" value="TPP-binding domain"/>
    <property type="match status" value="1"/>
</dbReference>
<dbReference type="GO" id="GO:0070403">
    <property type="term" value="F:NAD+ binding"/>
    <property type="evidence" value="ECO:0007669"/>
    <property type="project" value="UniProtKB-UniRule"/>
</dbReference>
<dbReference type="EC" id="2.3.1.286" evidence="6"/>
<feature type="compositionally biased region" description="Basic and acidic residues" evidence="11">
    <location>
        <begin position="333"/>
        <end position="350"/>
    </location>
</feature>
<evidence type="ECO:0000256" key="10">
    <source>
        <dbReference type="PROSITE-ProRule" id="PRU00236"/>
    </source>
</evidence>
<feature type="binding site" evidence="9 10">
    <location>
        <position position="155"/>
    </location>
    <ligand>
        <name>Zn(2+)</name>
        <dbReference type="ChEBI" id="CHEBI:29105"/>
    </ligand>
</feature>
<dbReference type="FunCoup" id="A0A4V6RHC5">
    <property type="interactions" value="448"/>
</dbReference>
<comment type="catalytic activity">
    <reaction evidence="6">
        <text>N(6)-acetyl-L-lysyl-[protein] + NAD(+) + H2O = 2''-O-acetyl-ADP-D-ribose + nicotinamide + L-lysyl-[protein]</text>
        <dbReference type="Rhea" id="RHEA:43636"/>
        <dbReference type="Rhea" id="RHEA-COMP:9752"/>
        <dbReference type="Rhea" id="RHEA-COMP:10731"/>
        <dbReference type="ChEBI" id="CHEBI:15377"/>
        <dbReference type="ChEBI" id="CHEBI:17154"/>
        <dbReference type="ChEBI" id="CHEBI:29969"/>
        <dbReference type="ChEBI" id="CHEBI:57540"/>
        <dbReference type="ChEBI" id="CHEBI:61930"/>
        <dbReference type="ChEBI" id="CHEBI:83767"/>
        <dbReference type="EC" id="2.3.1.286"/>
    </reaction>
</comment>
<feature type="binding site" evidence="8">
    <location>
        <position position="263"/>
    </location>
    <ligand>
        <name>NAD(+)</name>
        <dbReference type="ChEBI" id="CHEBI:57540"/>
    </ligand>
</feature>
<feature type="region of interest" description="Disordered" evidence="11">
    <location>
        <begin position="333"/>
        <end position="373"/>
    </location>
</feature>
<dbReference type="GO" id="GO:0017136">
    <property type="term" value="F:histone deacetylase activity, NAD-dependent"/>
    <property type="evidence" value="ECO:0007669"/>
    <property type="project" value="InterPro"/>
</dbReference>
<dbReference type="OrthoDB" id="420264at2759"/>
<feature type="binding site" evidence="8">
    <location>
        <begin position="55"/>
        <end position="57"/>
    </location>
    <ligand>
        <name>NAD(+)</name>
        <dbReference type="ChEBI" id="CHEBI:57540"/>
    </ligand>
</feature>
<dbReference type="CDD" id="cd01408">
    <property type="entry name" value="SIRT1"/>
    <property type="match status" value="1"/>
</dbReference>
<dbReference type="PANTHER" id="PTHR11085">
    <property type="entry name" value="NAD-DEPENDENT PROTEIN DEACYLASE SIRTUIN-5, MITOCHONDRIAL-RELATED"/>
    <property type="match status" value="1"/>
</dbReference>
<evidence type="ECO:0000256" key="4">
    <source>
        <dbReference type="ARBA" id="ARBA00022833"/>
    </source>
</evidence>
<dbReference type="Gene3D" id="3.30.1600.10">
    <property type="entry name" value="SIR2/SIRT2 'Small Domain"/>
    <property type="match status" value="1"/>
</dbReference>
<dbReference type="Proteomes" id="UP000298138">
    <property type="component" value="Unassembled WGS sequence"/>
</dbReference>
<evidence type="ECO:0000256" key="1">
    <source>
        <dbReference type="ARBA" id="ARBA00006924"/>
    </source>
</evidence>
<feature type="binding site" evidence="8">
    <location>
        <begin position="127"/>
        <end position="130"/>
    </location>
    <ligand>
        <name>NAD(+)</name>
        <dbReference type="ChEBI" id="CHEBI:57540"/>
    </ligand>
</feature>
<dbReference type="InterPro" id="IPR003000">
    <property type="entry name" value="Sirtuin"/>
</dbReference>
<evidence type="ECO:0000256" key="9">
    <source>
        <dbReference type="PIRSR" id="PIRSR037938-3"/>
    </source>
</evidence>
<dbReference type="GO" id="GO:0005634">
    <property type="term" value="C:nucleus"/>
    <property type="evidence" value="ECO:0007669"/>
    <property type="project" value="TreeGrafter"/>
</dbReference>
<dbReference type="PROSITE" id="PS50305">
    <property type="entry name" value="SIRTUIN"/>
    <property type="match status" value="1"/>
</dbReference>
<evidence type="ECO:0000256" key="6">
    <source>
        <dbReference type="PIRNR" id="PIRNR037938"/>
    </source>
</evidence>
<gene>
    <name evidence="13" type="ORF">EX30DRAFT_309680</name>
</gene>
<keyword evidence="2 6" id="KW-0808">Transferase</keyword>
<feature type="compositionally biased region" description="Basic and acidic residues" evidence="11">
    <location>
        <begin position="357"/>
        <end position="373"/>
    </location>
</feature>
<feature type="domain" description="Deacetylase sirtuin-type" evidence="12">
    <location>
        <begin position="17"/>
        <end position="277"/>
    </location>
</feature>
<keyword evidence="5 6" id="KW-0520">NAD</keyword>
<evidence type="ECO:0000313" key="13">
    <source>
        <dbReference type="EMBL" id="TGZ78634.1"/>
    </source>
</evidence>
<dbReference type="SUPFAM" id="SSF52467">
    <property type="entry name" value="DHS-like NAD/FAD-binding domain"/>
    <property type="match status" value="1"/>
</dbReference>
<dbReference type="STRING" id="341454.A0A4V6RHC5"/>
<dbReference type="PIRSF" id="PIRSF037938">
    <property type="entry name" value="SIR2_euk"/>
    <property type="match status" value="1"/>
</dbReference>
<keyword evidence="14" id="KW-1185">Reference proteome</keyword>
<dbReference type="InParanoid" id="A0A4V6RHC5"/>
<dbReference type="PANTHER" id="PTHR11085:SF6">
    <property type="entry name" value="NAD-DEPENDENT PROTEIN DEACETYLASE SIRTUIN-2"/>
    <property type="match status" value="1"/>
</dbReference>
<name>A0A4V6RHC5_9PEZI</name>
<feature type="binding site" evidence="9 10">
    <location>
        <position position="158"/>
    </location>
    <ligand>
        <name>Zn(2+)</name>
        <dbReference type="ChEBI" id="CHEBI:29105"/>
    </ligand>
</feature>
<keyword evidence="4 6" id="KW-0862">Zinc</keyword>
<evidence type="ECO:0000256" key="11">
    <source>
        <dbReference type="SAM" id="MobiDB-lite"/>
    </source>
</evidence>
<organism evidence="13 14">
    <name type="scientific">Ascodesmis nigricans</name>
    <dbReference type="NCBI Taxonomy" id="341454"/>
    <lineage>
        <taxon>Eukaryota</taxon>
        <taxon>Fungi</taxon>
        <taxon>Dikarya</taxon>
        <taxon>Ascomycota</taxon>
        <taxon>Pezizomycotina</taxon>
        <taxon>Pezizomycetes</taxon>
        <taxon>Pezizales</taxon>
        <taxon>Ascodesmidaceae</taxon>
        <taxon>Ascodesmis</taxon>
    </lineage>
</organism>
<evidence type="ECO:0000256" key="8">
    <source>
        <dbReference type="PIRSR" id="PIRSR037938-2"/>
    </source>
</evidence>
<feature type="active site" description="Proton acceptor" evidence="7 10">
    <location>
        <position position="147"/>
    </location>
</feature>
<proteinExistence type="inferred from homology"/>
<evidence type="ECO:0000259" key="12">
    <source>
        <dbReference type="PROSITE" id="PS50305"/>
    </source>
</evidence>
<evidence type="ECO:0000256" key="2">
    <source>
        <dbReference type="ARBA" id="ARBA00022679"/>
    </source>
</evidence>
<dbReference type="Pfam" id="PF02146">
    <property type="entry name" value="SIR2"/>
    <property type="match status" value="1"/>
</dbReference>